<dbReference type="Proteomes" id="UP000828390">
    <property type="component" value="Unassembled WGS sequence"/>
</dbReference>
<sequence length="53" mass="5891">MEKGKLAMQVGSLYGSNRRADKPAHIYLIGLKKGGQLYQEMVIKNSGLKKLID</sequence>
<reference evidence="2" key="2">
    <citation type="submission" date="2020-11" db="EMBL/GenBank/DDBJ databases">
        <authorList>
            <person name="McCartney M.A."/>
            <person name="Auch B."/>
            <person name="Kono T."/>
            <person name="Mallez S."/>
            <person name="Becker A."/>
            <person name="Gohl D.M."/>
            <person name="Silverstein K.A.T."/>
            <person name="Koren S."/>
            <person name="Bechman K.B."/>
            <person name="Herman A."/>
            <person name="Abrahante J.E."/>
            <person name="Garbe J."/>
        </authorList>
    </citation>
    <scope>NUCLEOTIDE SEQUENCE</scope>
    <source>
        <strain evidence="2">Duluth1</strain>
        <tissue evidence="2">Whole animal</tissue>
    </source>
</reference>
<dbReference type="InterPro" id="IPR028564">
    <property type="entry name" value="MT_TRM10-typ"/>
</dbReference>
<feature type="domain" description="SAM-dependent MTase TRM10-type" evidence="1">
    <location>
        <begin position="1"/>
        <end position="53"/>
    </location>
</feature>
<evidence type="ECO:0000313" key="2">
    <source>
        <dbReference type="EMBL" id="KAH3798431.1"/>
    </source>
</evidence>
<dbReference type="EMBL" id="JAIWYP010000007">
    <property type="protein sequence ID" value="KAH3798431.1"/>
    <property type="molecule type" value="Genomic_DNA"/>
</dbReference>
<dbReference type="AlphaFoldDB" id="A0A9D4FKL0"/>
<organism evidence="2 3">
    <name type="scientific">Dreissena polymorpha</name>
    <name type="common">Zebra mussel</name>
    <name type="synonym">Mytilus polymorpha</name>
    <dbReference type="NCBI Taxonomy" id="45954"/>
    <lineage>
        <taxon>Eukaryota</taxon>
        <taxon>Metazoa</taxon>
        <taxon>Spiralia</taxon>
        <taxon>Lophotrochozoa</taxon>
        <taxon>Mollusca</taxon>
        <taxon>Bivalvia</taxon>
        <taxon>Autobranchia</taxon>
        <taxon>Heteroconchia</taxon>
        <taxon>Euheterodonta</taxon>
        <taxon>Imparidentia</taxon>
        <taxon>Neoheterodontei</taxon>
        <taxon>Myida</taxon>
        <taxon>Dreissenoidea</taxon>
        <taxon>Dreissenidae</taxon>
        <taxon>Dreissena</taxon>
    </lineage>
</organism>
<reference evidence="2" key="1">
    <citation type="journal article" date="2019" name="bioRxiv">
        <title>The Genome of the Zebra Mussel, Dreissena polymorpha: A Resource for Invasive Species Research.</title>
        <authorList>
            <person name="McCartney M.A."/>
            <person name="Auch B."/>
            <person name="Kono T."/>
            <person name="Mallez S."/>
            <person name="Zhang Y."/>
            <person name="Obille A."/>
            <person name="Becker A."/>
            <person name="Abrahante J.E."/>
            <person name="Garbe J."/>
            <person name="Badalamenti J.P."/>
            <person name="Herman A."/>
            <person name="Mangelson H."/>
            <person name="Liachko I."/>
            <person name="Sullivan S."/>
            <person name="Sone E.D."/>
            <person name="Koren S."/>
            <person name="Silverstein K.A.T."/>
            <person name="Beckman K.B."/>
            <person name="Gohl D.M."/>
        </authorList>
    </citation>
    <scope>NUCLEOTIDE SEQUENCE</scope>
    <source>
        <strain evidence="2">Duluth1</strain>
        <tissue evidence="2">Whole animal</tissue>
    </source>
</reference>
<name>A0A9D4FKL0_DREPO</name>
<evidence type="ECO:0000313" key="3">
    <source>
        <dbReference type="Proteomes" id="UP000828390"/>
    </source>
</evidence>
<proteinExistence type="predicted"/>
<gene>
    <name evidence="2" type="ORF">DPMN_152030</name>
</gene>
<dbReference type="PROSITE" id="PS51675">
    <property type="entry name" value="SAM_MT_TRM10"/>
    <property type="match status" value="1"/>
</dbReference>
<comment type="caution">
    <text evidence="2">The sequence shown here is derived from an EMBL/GenBank/DDBJ whole genome shotgun (WGS) entry which is preliminary data.</text>
</comment>
<keyword evidence="3" id="KW-1185">Reference proteome</keyword>
<accession>A0A9D4FKL0</accession>
<protein>
    <recommendedName>
        <fullName evidence="1">SAM-dependent MTase TRM10-type domain-containing protein</fullName>
    </recommendedName>
</protein>
<evidence type="ECO:0000259" key="1">
    <source>
        <dbReference type="PROSITE" id="PS51675"/>
    </source>
</evidence>